<feature type="signal peptide" evidence="1">
    <location>
        <begin position="1"/>
        <end position="26"/>
    </location>
</feature>
<comment type="caution">
    <text evidence="2">The sequence shown here is derived from an EMBL/GenBank/DDBJ whole genome shotgun (WGS) entry which is preliminary data.</text>
</comment>
<dbReference type="GO" id="GO:0008168">
    <property type="term" value="F:methyltransferase activity"/>
    <property type="evidence" value="ECO:0007669"/>
    <property type="project" value="UniProtKB-KW"/>
</dbReference>
<keyword evidence="1" id="KW-0732">Signal</keyword>
<dbReference type="Proteomes" id="UP001548189">
    <property type="component" value="Unassembled WGS sequence"/>
</dbReference>
<dbReference type="InterPro" id="IPR029063">
    <property type="entry name" value="SAM-dependent_MTases_sf"/>
</dbReference>
<keyword evidence="2" id="KW-0489">Methyltransferase</keyword>
<name>A0ABV2BT23_9GAMM</name>
<organism evidence="2 3">
    <name type="scientific">Aliikangiella maris</name>
    <dbReference type="NCBI Taxonomy" id="3162458"/>
    <lineage>
        <taxon>Bacteria</taxon>
        <taxon>Pseudomonadati</taxon>
        <taxon>Pseudomonadota</taxon>
        <taxon>Gammaproteobacteria</taxon>
        <taxon>Oceanospirillales</taxon>
        <taxon>Pleioneaceae</taxon>
        <taxon>Aliikangiella</taxon>
    </lineage>
</organism>
<evidence type="ECO:0000313" key="3">
    <source>
        <dbReference type="Proteomes" id="UP001548189"/>
    </source>
</evidence>
<dbReference type="InterPro" id="IPR016980">
    <property type="entry name" value="S-AdoMet-dep_MeTrfase_Alr7345"/>
</dbReference>
<dbReference type="EMBL" id="JBEVCJ010000007">
    <property type="protein sequence ID" value="MET1255088.1"/>
    <property type="molecule type" value="Genomic_DNA"/>
</dbReference>
<dbReference type="PIRSF" id="PIRSF031679">
    <property type="entry name" value="Mtase_Alr7345_prd"/>
    <property type="match status" value="1"/>
</dbReference>
<reference evidence="2 3" key="1">
    <citation type="submission" date="2024-06" db="EMBL/GenBank/DDBJ databases">
        <authorList>
            <person name="Li F."/>
        </authorList>
    </citation>
    <scope>NUCLEOTIDE SEQUENCE [LARGE SCALE GENOMIC DNA]</scope>
    <source>
        <strain evidence="2 3">GXAS 311</strain>
    </source>
</reference>
<evidence type="ECO:0000313" key="2">
    <source>
        <dbReference type="EMBL" id="MET1255088.1"/>
    </source>
</evidence>
<keyword evidence="3" id="KW-1185">Reference proteome</keyword>
<dbReference type="SUPFAM" id="SSF53335">
    <property type="entry name" value="S-adenosyl-L-methionine-dependent methyltransferases"/>
    <property type="match status" value="1"/>
</dbReference>
<sequence>MQNKINTVIKLSLFILVMFNFSFGQAATVDKKLVDVVAGKHRTPTYTERDKYRHPIETLSFFGIKDTMTVVEISPGGGWYTEILAPYLKDNGKYIAAGYDVNSESEYYRRSATRFHKKLSDKPEVYGKVQHGIMQPPEQLDFAKPESADLILSFRNTHNWHQRGYSEAVYKAIFKALKPGGTFGLVQHRAGKATPDTSGKMGYLNQSEVITLAEKVGFKLVDQSEINANVKDTKDYANGVWTLPPSLNGKDKEKYLEIGESDRMTLKFIKPLKK</sequence>
<evidence type="ECO:0000256" key="1">
    <source>
        <dbReference type="SAM" id="SignalP"/>
    </source>
</evidence>
<dbReference type="CDD" id="cd02440">
    <property type="entry name" value="AdoMet_MTases"/>
    <property type="match status" value="1"/>
</dbReference>
<accession>A0ABV2BT23</accession>
<gene>
    <name evidence="2" type="ORF">ABVT43_08125</name>
</gene>
<protein>
    <submittedName>
        <fullName evidence="2">Methyltransferase</fullName>
    </submittedName>
</protein>
<proteinExistence type="predicted"/>
<dbReference type="GO" id="GO:0032259">
    <property type="term" value="P:methylation"/>
    <property type="evidence" value="ECO:0007669"/>
    <property type="project" value="UniProtKB-KW"/>
</dbReference>
<feature type="chain" id="PRO_5046277937" evidence="1">
    <location>
        <begin position="27"/>
        <end position="274"/>
    </location>
</feature>
<dbReference type="Gene3D" id="3.40.50.150">
    <property type="entry name" value="Vaccinia Virus protein VP39"/>
    <property type="match status" value="1"/>
</dbReference>
<dbReference type="RefSeq" id="WP_353895674.1">
    <property type="nucleotide sequence ID" value="NZ_JBEVCJ010000007.1"/>
</dbReference>
<keyword evidence="2" id="KW-0808">Transferase</keyword>